<dbReference type="Pfam" id="PF01841">
    <property type="entry name" value="Transglut_core"/>
    <property type="match status" value="1"/>
</dbReference>
<dbReference type="AlphaFoldDB" id="A0A562NYA5"/>
<dbReference type="Gene3D" id="2.60.40.2250">
    <property type="match status" value="1"/>
</dbReference>
<dbReference type="SUPFAM" id="SSF54001">
    <property type="entry name" value="Cysteine proteinases"/>
    <property type="match status" value="1"/>
</dbReference>
<dbReference type="PANTHER" id="PTHR33490">
    <property type="entry name" value="BLR5614 PROTEIN-RELATED"/>
    <property type="match status" value="1"/>
</dbReference>
<comment type="caution">
    <text evidence="2">The sequence shown here is derived from an EMBL/GenBank/DDBJ whole genome shotgun (WGS) entry which is preliminary data.</text>
</comment>
<proteinExistence type="predicted"/>
<sequence length="279" mass="31124">MLIRYGYRITLTSDAPLPMVTQMSALPERRMDLRHSDAVHTHPQVPMATHLDAFGNLCTRMTSPGGRFSMSCDAVISDSGLTDIAAPETQEDPVPDLPDEVLTFLLPSRYCESDLLGDLAWQNFGDVTPGWTRVQRIADWVHGHIAFDYQAASPTRTALGAYKDRKGVCRDYTHLAIAICRALNIPARYVNGYLGDIGVPPDPAPMDFAAWMQVWLSGRWWNFDPRNNMPRTGRIITSIGRDACDVALITSFGQHRLVEFKVWTDEITEAQLSAMETPG</sequence>
<evidence type="ECO:0000313" key="2">
    <source>
        <dbReference type="EMBL" id="TWI37174.1"/>
    </source>
</evidence>
<dbReference type="InterPro" id="IPR038765">
    <property type="entry name" value="Papain-like_cys_pep_sf"/>
</dbReference>
<dbReference type="InterPro" id="IPR002931">
    <property type="entry name" value="Transglutaminase-like"/>
</dbReference>
<dbReference type="PANTHER" id="PTHR33490:SF12">
    <property type="entry name" value="BLL5557 PROTEIN"/>
    <property type="match status" value="1"/>
</dbReference>
<dbReference type="EMBL" id="VLKU01000002">
    <property type="protein sequence ID" value="TWI37174.1"/>
    <property type="molecule type" value="Genomic_DNA"/>
</dbReference>
<keyword evidence="3" id="KW-1185">Reference proteome</keyword>
<keyword evidence="2" id="KW-0645">Protease</keyword>
<feature type="domain" description="Transglutaminase-like" evidence="1">
    <location>
        <begin position="161"/>
        <end position="227"/>
    </location>
</feature>
<keyword evidence="2" id="KW-0378">Hydrolase</keyword>
<organism evidence="2 3">
    <name type="scientific">Paracoccus sulfuroxidans</name>
    <dbReference type="NCBI Taxonomy" id="384678"/>
    <lineage>
        <taxon>Bacteria</taxon>
        <taxon>Pseudomonadati</taxon>
        <taxon>Pseudomonadota</taxon>
        <taxon>Alphaproteobacteria</taxon>
        <taxon>Rhodobacterales</taxon>
        <taxon>Paracoccaceae</taxon>
        <taxon>Paracoccus</taxon>
    </lineage>
</organism>
<dbReference type="Proteomes" id="UP000316225">
    <property type="component" value="Unassembled WGS sequence"/>
</dbReference>
<dbReference type="RefSeq" id="WP_145396660.1">
    <property type="nucleotide sequence ID" value="NZ_VLKU01000002.1"/>
</dbReference>
<evidence type="ECO:0000259" key="1">
    <source>
        <dbReference type="SMART" id="SM00460"/>
    </source>
</evidence>
<gene>
    <name evidence="2" type="ORF">IQ24_00966</name>
</gene>
<dbReference type="GO" id="GO:0006508">
    <property type="term" value="P:proteolysis"/>
    <property type="evidence" value="ECO:0007669"/>
    <property type="project" value="UniProtKB-KW"/>
</dbReference>
<dbReference type="GO" id="GO:0008233">
    <property type="term" value="F:peptidase activity"/>
    <property type="evidence" value="ECO:0007669"/>
    <property type="project" value="UniProtKB-KW"/>
</dbReference>
<accession>A0A562NYA5</accession>
<reference evidence="2 3" key="1">
    <citation type="journal article" date="2015" name="Stand. Genomic Sci.">
        <title>Genomic Encyclopedia of Bacterial and Archaeal Type Strains, Phase III: the genomes of soil and plant-associated and newly described type strains.</title>
        <authorList>
            <person name="Whitman W.B."/>
            <person name="Woyke T."/>
            <person name="Klenk H.P."/>
            <person name="Zhou Y."/>
            <person name="Lilburn T.G."/>
            <person name="Beck B.J."/>
            <person name="De Vos P."/>
            <person name="Vandamme P."/>
            <person name="Eisen J.A."/>
            <person name="Garrity G."/>
            <person name="Hugenholtz P."/>
            <person name="Kyrpides N.C."/>
        </authorList>
    </citation>
    <scope>NUCLEOTIDE SEQUENCE [LARGE SCALE GENOMIC DNA]</scope>
    <source>
        <strain evidence="2 3">CGMCC 1.5364</strain>
    </source>
</reference>
<evidence type="ECO:0000313" key="3">
    <source>
        <dbReference type="Proteomes" id="UP000316225"/>
    </source>
</evidence>
<dbReference type="Gene3D" id="3.10.620.30">
    <property type="match status" value="1"/>
</dbReference>
<name>A0A562NYA5_9RHOB</name>
<dbReference type="OrthoDB" id="5438043at2"/>
<protein>
    <submittedName>
        <fullName evidence="2">Transglutaminase-like putative cysteine protease</fullName>
    </submittedName>
</protein>
<dbReference type="SMART" id="SM00460">
    <property type="entry name" value="TGc"/>
    <property type="match status" value="1"/>
</dbReference>